<comment type="caution">
    <text evidence="3">The sequence shown here is derived from an EMBL/GenBank/DDBJ whole genome shotgun (WGS) entry which is preliminary data.</text>
</comment>
<gene>
    <name evidence="3" type="ORF">AYI69_g9408</name>
</gene>
<feature type="region of interest" description="Disordered" evidence="2">
    <location>
        <begin position="14"/>
        <end position="38"/>
    </location>
</feature>
<name>A0A1R1XCS8_9FUNG</name>
<protein>
    <submittedName>
        <fullName evidence="3">Uncharacterized protein</fullName>
    </submittedName>
</protein>
<organism evidence="3 4">
    <name type="scientific">Smittium culicis</name>
    <dbReference type="NCBI Taxonomy" id="133412"/>
    <lineage>
        <taxon>Eukaryota</taxon>
        <taxon>Fungi</taxon>
        <taxon>Fungi incertae sedis</taxon>
        <taxon>Zoopagomycota</taxon>
        <taxon>Kickxellomycotina</taxon>
        <taxon>Harpellomycetes</taxon>
        <taxon>Harpellales</taxon>
        <taxon>Legeriomycetaceae</taxon>
        <taxon>Smittium</taxon>
    </lineage>
</organism>
<feature type="coiled-coil region" evidence="1">
    <location>
        <begin position="658"/>
        <end position="843"/>
    </location>
</feature>
<proteinExistence type="predicted"/>
<feature type="coiled-coil region" evidence="1">
    <location>
        <begin position="491"/>
        <end position="590"/>
    </location>
</feature>
<dbReference type="OrthoDB" id="5567429at2759"/>
<keyword evidence="1" id="KW-0175">Coiled coil</keyword>
<dbReference type="Proteomes" id="UP000187429">
    <property type="component" value="Unassembled WGS sequence"/>
</dbReference>
<dbReference type="EMBL" id="LSSM01005557">
    <property type="protein sequence ID" value="OMJ12429.1"/>
    <property type="molecule type" value="Genomic_DNA"/>
</dbReference>
<accession>A0A1R1XCS8</accession>
<evidence type="ECO:0000313" key="3">
    <source>
        <dbReference type="EMBL" id="OMJ12429.1"/>
    </source>
</evidence>
<reference evidence="4" key="1">
    <citation type="submission" date="2017-01" db="EMBL/GenBank/DDBJ databases">
        <authorList>
            <person name="Wang Y."/>
            <person name="White M."/>
            <person name="Kvist S."/>
            <person name="Moncalvo J.-M."/>
        </authorList>
    </citation>
    <scope>NUCLEOTIDE SEQUENCE [LARGE SCALE GENOMIC DNA]</scope>
    <source>
        <strain evidence="4">ID-206-W2</strain>
    </source>
</reference>
<evidence type="ECO:0000256" key="1">
    <source>
        <dbReference type="SAM" id="Coils"/>
    </source>
</evidence>
<dbReference type="AlphaFoldDB" id="A0A1R1XCS8"/>
<evidence type="ECO:0000256" key="2">
    <source>
        <dbReference type="SAM" id="MobiDB-lite"/>
    </source>
</evidence>
<sequence length="846" mass="95562">MLWLKKDRRLSKLFGSKSQSPKPNKLNKTKSENISSPFRLRSLSQSSNITILHKTNMVEINPLASDSDYTDHPLFKTELSSISDQSQTIDPSTINIPSLAETFSPGLLKSNSEPNFSDHNKTNTVNSEINTSTEIPRMDDTFSADNRITYNIKSESSSISGKFSTDNSISLPQFSSKIDFISNLDTSLVGIDNIDDNNVSITDLDKNTFSSNSSLTKELPSINLKHSALGSNKLDSIVNDFKQNSSILSNPKVGAGSGLENFFSQIDLTKNKEFSNSSKRSFIETITPVKKAEFLAREKTGFIDSPMRAPPPFKKLYSDSVPDASNNNIGILTTTNTDNIIKYSELEEYNSSSIENNKNLDIEIASQAIDADTSNNRNPHFPKINPTFDKSNIKLDSKIKNLSAFDPFGPICDLKSLSSEQALASLIPLPSSPISKNKDEGEFNIYDKPKIKSNKGSTDTLLVPITPAKGFANKDEIDWESPGTFGVINDIEIEKETNAEHSRELEAQKNMYLDMINSLKDKNNLDLQELKENHEKEKNVLIEEFTLKKKELDSGIKTSLDKSQILEEEIVNLKNINQSLNEKNSQLSSESKMKISEIESKLEAEVEARVSKMREEFESKLINKIEEIKGEHKKEVFEMELKNDEAIKEMEMKQAYSVDGLEKRLKEEEDCHTKTKEEYKEYIQLSGAYMDGKDKENEGLTRELANLTLERQSLNDQVLNLNHELIETQDKLRATDTQLSELERLNISLSREKETLENDLKVAIDREQIIVNHFKDQNSLASEKISELENKLSQTESECDIYKAQVARLEFSLKRARVESSNLKEENEELNKMYSNLESMMSKGRG</sequence>
<evidence type="ECO:0000313" key="4">
    <source>
        <dbReference type="Proteomes" id="UP000187429"/>
    </source>
</evidence>
<keyword evidence="4" id="KW-1185">Reference proteome</keyword>